<proteinExistence type="predicted"/>
<keyword evidence="2" id="KW-1133">Transmembrane helix</keyword>
<dbReference type="OrthoDB" id="10040561at2759"/>
<dbReference type="AlphaFoldDB" id="V6LKV9"/>
<feature type="domain" description="EGF-like" evidence="3">
    <location>
        <begin position="143"/>
        <end position="180"/>
    </location>
</feature>
<keyword evidence="2" id="KW-0812">Transmembrane</keyword>
<evidence type="ECO:0000259" key="3">
    <source>
        <dbReference type="PROSITE" id="PS50026"/>
    </source>
</evidence>
<dbReference type="PROSITE" id="PS01248">
    <property type="entry name" value="EGF_LAM_1"/>
    <property type="match status" value="1"/>
</dbReference>
<dbReference type="InterPro" id="IPR002049">
    <property type="entry name" value="LE_dom"/>
</dbReference>
<dbReference type="SMART" id="SM00181">
    <property type="entry name" value="EGF"/>
    <property type="match status" value="3"/>
</dbReference>
<evidence type="ECO:0000256" key="2">
    <source>
        <dbReference type="SAM" id="Phobius"/>
    </source>
</evidence>
<reference evidence="4 5" key="1">
    <citation type="journal article" date="2014" name="PLoS Genet.">
        <title>The Genome of Spironucleus salmonicida Highlights a Fish Pathogen Adapted to Fluctuating Environments.</title>
        <authorList>
            <person name="Xu F."/>
            <person name="Jerlstrom-Hultqvist J."/>
            <person name="Einarsson E."/>
            <person name="Astvaldsson A."/>
            <person name="Svard S.G."/>
            <person name="Andersson J.O."/>
        </authorList>
    </citation>
    <scope>NUCLEOTIDE SEQUENCE</scope>
    <source>
        <strain evidence="5">ATCC 50377</strain>
    </source>
</reference>
<reference evidence="5" key="2">
    <citation type="submission" date="2020-12" db="EMBL/GenBank/DDBJ databases">
        <title>New Spironucleus salmonicida genome in near-complete chromosomes.</title>
        <authorList>
            <person name="Xu F."/>
            <person name="Kurt Z."/>
            <person name="Jimenez-Gonzalez A."/>
            <person name="Astvaldsson A."/>
            <person name="Andersson J.O."/>
            <person name="Svard S.G."/>
        </authorList>
    </citation>
    <scope>NUCLEOTIDE SEQUENCE</scope>
    <source>
        <strain evidence="5">ATCC 50377</strain>
    </source>
</reference>
<evidence type="ECO:0000313" key="4">
    <source>
        <dbReference type="EMBL" id="EST41314.1"/>
    </source>
</evidence>
<sequence length="196" mass="22158">MSDSSTSSKPLANEIQSFNEFIQRFKYPIIATIIAIIPFLFALSPCPNNFKKHQFTCKLNDCESKCNGGGCRYDPVNHKFSCVCKIHFEGQYCENCEEGYLYQSDTKDCELKSCVNGKYQNGKCICKDNYSGDYCENCKGQIYQNKCILNIVCNEKQKQVFSGGQFSCQCNNGFTGNKCQKCEKGKVVVDNICVQK</sequence>
<dbReference type="EMBL" id="KI546170">
    <property type="protein sequence ID" value="EST41314.1"/>
    <property type="molecule type" value="Genomic_DNA"/>
</dbReference>
<evidence type="ECO:0000313" key="5">
    <source>
        <dbReference type="EMBL" id="KAH0572244.1"/>
    </source>
</evidence>
<keyword evidence="2" id="KW-0472">Membrane</keyword>
<keyword evidence="6" id="KW-1185">Reference proteome</keyword>
<comment type="caution">
    <text evidence="1">Lacks conserved residue(s) required for the propagation of feature annotation.</text>
</comment>
<keyword evidence="1" id="KW-0245">EGF-like domain</keyword>
<dbReference type="Pfam" id="PF00053">
    <property type="entry name" value="EGF_laminin"/>
    <property type="match status" value="2"/>
</dbReference>
<gene>
    <name evidence="4" type="ORF">SS50377_19026</name>
    <name evidence="5" type="ORF">SS50377_26454</name>
</gene>
<name>V6LKV9_9EUKA</name>
<feature type="transmembrane region" description="Helical" evidence="2">
    <location>
        <begin position="25"/>
        <end position="43"/>
    </location>
</feature>
<accession>V6LKV9</accession>
<dbReference type="PROSITE" id="PS50026">
    <property type="entry name" value="EGF_3"/>
    <property type="match status" value="2"/>
</dbReference>
<dbReference type="EMBL" id="AUWU02000006">
    <property type="protein sequence ID" value="KAH0572244.1"/>
    <property type="molecule type" value="Genomic_DNA"/>
</dbReference>
<protein>
    <submittedName>
        <fullName evidence="4">Cysteine-rich membrane protein 2</fullName>
    </submittedName>
</protein>
<keyword evidence="1" id="KW-1015">Disulfide bond</keyword>
<evidence type="ECO:0000256" key="1">
    <source>
        <dbReference type="PROSITE-ProRule" id="PRU00076"/>
    </source>
</evidence>
<dbReference type="InterPro" id="IPR000742">
    <property type="entry name" value="EGF"/>
</dbReference>
<evidence type="ECO:0000313" key="6">
    <source>
        <dbReference type="Proteomes" id="UP000018208"/>
    </source>
</evidence>
<feature type="domain" description="EGF-like" evidence="3">
    <location>
        <begin position="58"/>
        <end position="94"/>
    </location>
</feature>
<dbReference type="PROSITE" id="PS00022">
    <property type="entry name" value="EGF_1"/>
    <property type="match status" value="3"/>
</dbReference>
<dbReference type="Proteomes" id="UP000018208">
    <property type="component" value="Unassembled WGS sequence"/>
</dbReference>
<dbReference type="VEuPathDB" id="GiardiaDB:SS50377_26454"/>
<feature type="disulfide bond" evidence="1">
    <location>
        <begin position="170"/>
        <end position="179"/>
    </location>
</feature>
<organism evidence="4">
    <name type="scientific">Spironucleus salmonicida</name>
    <dbReference type="NCBI Taxonomy" id="348837"/>
    <lineage>
        <taxon>Eukaryota</taxon>
        <taxon>Metamonada</taxon>
        <taxon>Diplomonadida</taxon>
        <taxon>Hexamitidae</taxon>
        <taxon>Hexamitinae</taxon>
        <taxon>Spironucleus</taxon>
    </lineage>
</organism>
<feature type="disulfide bond" evidence="1">
    <location>
        <begin position="84"/>
        <end position="93"/>
    </location>
</feature>